<keyword evidence="1" id="KW-0812">Transmembrane</keyword>
<protein>
    <submittedName>
        <fullName evidence="2">Uncharacterized protein</fullName>
    </submittedName>
</protein>
<evidence type="ECO:0000256" key="1">
    <source>
        <dbReference type="SAM" id="Phobius"/>
    </source>
</evidence>
<evidence type="ECO:0000313" key="3">
    <source>
        <dbReference type="Proteomes" id="UP000248536"/>
    </source>
</evidence>
<feature type="transmembrane region" description="Helical" evidence="1">
    <location>
        <begin position="49"/>
        <end position="71"/>
    </location>
</feature>
<keyword evidence="1" id="KW-1133">Transmembrane helix</keyword>
<keyword evidence="1" id="KW-0472">Membrane</keyword>
<organism evidence="2 3">
    <name type="scientific">Flagellimonas maritima</name>
    <dbReference type="NCBI Taxonomy" id="1383885"/>
    <lineage>
        <taxon>Bacteria</taxon>
        <taxon>Pseudomonadati</taxon>
        <taxon>Bacteroidota</taxon>
        <taxon>Flavobacteriia</taxon>
        <taxon>Flavobacteriales</taxon>
        <taxon>Flavobacteriaceae</taxon>
        <taxon>Flagellimonas</taxon>
    </lineage>
</organism>
<reference evidence="2 3" key="1">
    <citation type="submission" date="2018-06" db="EMBL/GenBank/DDBJ databases">
        <title>Spongiibacterium sp. HME9304 Genome sequencing and assembly.</title>
        <authorList>
            <person name="Kang H."/>
            <person name="Kim H."/>
            <person name="Joh K."/>
        </authorList>
    </citation>
    <scope>NUCLEOTIDE SEQUENCE [LARGE SCALE GENOMIC DNA]</scope>
    <source>
        <strain evidence="2 3">HME9304</strain>
    </source>
</reference>
<proteinExistence type="predicted"/>
<dbReference type="Proteomes" id="UP000248536">
    <property type="component" value="Chromosome"/>
</dbReference>
<accession>A0A2Z4LP60</accession>
<evidence type="ECO:0000313" key="2">
    <source>
        <dbReference type="EMBL" id="AWX43057.1"/>
    </source>
</evidence>
<dbReference type="AlphaFoldDB" id="A0A2Z4LP60"/>
<keyword evidence="3" id="KW-1185">Reference proteome</keyword>
<name>A0A2Z4LP60_9FLAO</name>
<dbReference type="EMBL" id="CP030104">
    <property type="protein sequence ID" value="AWX43057.1"/>
    <property type="molecule type" value="Genomic_DNA"/>
</dbReference>
<gene>
    <name evidence="2" type="ORF">HME9304_00044</name>
</gene>
<sequence length="74" mass="9089">MRICQKYLQKYPKKLFRSLIEKYQGYYFVVTKAKYWKQEDLAKRITKKLFLYLTLYLKKILVHLLCTAQAVTEF</sequence>
<dbReference type="KEGG" id="spon:HME9304_00044"/>